<reference evidence="2" key="1">
    <citation type="journal article" date="2021" name="PeerJ">
        <title>Extensive microbial diversity within the chicken gut microbiome revealed by metagenomics and culture.</title>
        <authorList>
            <person name="Gilroy R."/>
            <person name="Ravi A."/>
            <person name="Getino M."/>
            <person name="Pursley I."/>
            <person name="Horton D.L."/>
            <person name="Alikhan N.F."/>
            <person name="Baker D."/>
            <person name="Gharbi K."/>
            <person name="Hall N."/>
            <person name="Watson M."/>
            <person name="Adriaenssens E.M."/>
            <person name="Foster-Nyarko E."/>
            <person name="Jarju S."/>
            <person name="Secka A."/>
            <person name="Antonio M."/>
            <person name="Oren A."/>
            <person name="Chaudhuri R.R."/>
            <person name="La Ragione R."/>
            <person name="Hildebrand F."/>
            <person name="Pallen M.J."/>
        </authorList>
    </citation>
    <scope>NUCLEOTIDE SEQUENCE</scope>
    <source>
        <strain evidence="2">CHK171-7178</strain>
    </source>
</reference>
<evidence type="ECO:0000313" key="2">
    <source>
        <dbReference type="EMBL" id="HJF31441.1"/>
    </source>
</evidence>
<feature type="domain" description="CD-NTase-associated protein 12/Pycsar effector protein TIR" evidence="1">
    <location>
        <begin position="106"/>
        <end position="228"/>
    </location>
</feature>
<reference evidence="2" key="2">
    <citation type="submission" date="2021-09" db="EMBL/GenBank/DDBJ databases">
        <authorList>
            <person name="Gilroy R."/>
        </authorList>
    </citation>
    <scope>NUCLEOTIDE SEQUENCE</scope>
    <source>
        <strain evidence="2">CHK171-7178</strain>
    </source>
</reference>
<accession>A0A921G0C3</accession>
<proteinExistence type="predicted"/>
<evidence type="ECO:0000313" key="3">
    <source>
        <dbReference type="Proteomes" id="UP000698173"/>
    </source>
</evidence>
<organism evidence="2 3">
    <name type="scientific">Sporosarcina psychrophila</name>
    <name type="common">Bacillus psychrophilus</name>
    <dbReference type="NCBI Taxonomy" id="1476"/>
    <lineage>
        <taxon>Bacteria</taxon>
        <taxon>Bacillati</taxon>
        <taxon>Bacillota</taxon>
        <taxon>Bacilli</taxon>
        <taxon>Bacillales</taxon>
        <taxon>Caryophanaceae</taxon>
        <taxon>Sporosarcina</taxon>
    </lineage>
</organism>
<comment type="caution">
    <text evidence="2">The sequence shown here is derived from an EMBL/GenBank/DDBJ whole genome shotgun (WGS) entry which is preliminary data.</text>
</comment>
<dbReference type="Pfam" id="PF10137">
    <property type="entry name" value="CAP12-PCTIR_TIR"/>
    <property type="match status" value="1"/>
</dbReference>
<dbReference type="InterPro" id="IPR019302">
    <property type="entry name" value="CAP12/PCTIR_TIR_dom"/>
</dbReference>
<gene>
    <name evidence="2" type="ORF">K8V56_06625</name>
</gene>
<dbReference type="GO" id="GO:0050135">
    <property type="term" value="F:NADP+ nucleosidase activity"/>
    <property type="evidence" value="ECO:0007669"/>
    <property type="project" value="InterPro"/>
</dbReference>
<dbReference type="AlphaFoldDB" id="A0A921G0C3"/>
<name>A0A921G0C3_SPOPS</name>
<dbReference type="EMBL" id="DYWT01000109">
    <property type="protein sequence ID" value="HJF31441.1"/>
    <property type="molecule type" value="Genomic_DNA"/>
</dbReference>
<dbReference type="Proteomes" id="UP000698173">
    <property type="component" value="Unassembled WGS sequence"/>
</dbReference>
<sequence>MSQSILNQGFELRKAAGDIRNYKGDWKFTHIFEKLVMNLNKASKGLGLPLFQFEDFHYSNTGKTITDVGYNSLLTHISILEENNFCEKDQTFKTGVEVDNRRGHKKVFIVHGRDKSALLETESILNRVGLEPVILNMMVNSGLTLIEKFERYSDVKYAIVLLTPDDIGALNDNAPLESLSFNFRARQNVLFELGFFYGKLGRSNVCCILKSNVEKPSDIDGIAYLPYNQSVEEIEFGLLRELKAAKLEFQIL</sequence>
<evidence type="ECO:0000259" key="1">
    <source>
        <dbReference type="Pfam" id="PF10137"/>
    </source>
</evidence>
<protein>
    <submittedName>
        <fullName evidence="2">Nucleotide-binding protein</fullName>
    </submittedName>
</protein>